<comment type="caution">
    <text evidence="3">The sequence shown here is derived from an EMBL/GenBank/DDBJ whole genome shotgun (WGS) entry which is preliminary data.</text>
</comment>
<reference evidence="3" key="1">
    <citation type="submission" date="2021-11" db="EMBL/GenBank/DDBJ databases">
        <authorList>
            <person name="Schell T."/>
        </authorList>
    </citation>
    <scope>NUCLEOTIDE SEQUENCE</scope>
    <source>
        <strain evidence="3">M5</strain>
    </source>
</reference>
<keyword evidence="2" id="KW-0472">Membrane</keyword>
<accession>A0A8J2RXL7</accession>
<dbReference type="Proteomes" id="UP000789390">
    <property type="component" value="Unassembled WGS sequence"/>
</dbReference>
<proteinExistence type="predicted"/>
<evidence type="ECO:0000313" key="3">
    <source>
        <dbReference type="EMBL" id="CAH0111363.1"/>
    </source>
</evidence>
<feature type="transmembrane region" description="Helical" evidence="2">
    <location>
        <begin position="128"/>
        <end position="147"/>
    </location>
</feature>
<evidence type="ECO:0000256" key="1">
    <source>
        <dbReference type="SAM" id="MobiDB-lite"/>
    </source>
</evidence>
<keyword evidence="2" id="KW-1133">Transmembrane helix</keyword>
<dbReference type="OrthoDB" id="6596469at2759"/>
<evidence type="ECO:0000256" key="2">
    <source>
        <dbReference type="SAM" id="Phobius"/>
    </source>
</evidence>
<keyword evidence="4" id="KW-1185">Reference proteome</keyword>
<dbReference type="AlphaFoldDB" id="A0A8J2RXL7"/>
<keyword evidence="2" id="KW-0812">Transmembrane</keyword>
<gene>
    <name evidence="3" type="ORF">DGAL_LOCUS15004</name>
</gene>
<dbReference type="EMBL" id="CAKKLH010000314">
    <property type="protein sequence ID" value="CAH0111363.1"/>
    <property type="molecule type" value="Genomic_DNA"/>
</dbReference>
<organism evidence="3 4">
    <name type="scientific">Daphnia galeata</name>
    <dbReference type="NCBI Taxonomy" id="27404"/>
    <lineage>
        <taxon>Eukaryota</taxon>
        <taxon>Metazoa</taxon>
        <taxon>Ecdysozoa</taxon>
        <taxon>Arthropoda</taxon>
        <taxon>Crustacea</taxon>
        <taxon>Branchiopoda</taxon>
        <taxon>Diplostraca</taxon>
        <taxon>Cladocera</taxon>
        <taxon>Anomopoda</taxon>
        <taxon>Daphniidae</taxon>
        <taxon>Daphnia</taxon>
    </lineage>
</organism>
<feature type="region of interest" description="Disordered" evidence="1">
    <location>
        <begin position="17"/>
        <end position="42"/>
    </location>
</feature>
<sequence>MSNVFFFRLHKLRRQQEQDQERRQLQQQRRLSGTSNGNGKRTMRIGRFRQLTRPSIHCPSLVDSNVLTMVPGRLFERPATMDPSDSLDYIALQIPRVRVEYYVNENTFKERLQLYFIRNQRSSLRIRIFNLLIKLLTCLLYIGRVIFDNDPTQATW</sequence>
<evidence type="ECO:0000313" key="4">
    <source>
        <dbReference type="Proteomes" id="UP000789390"/>
    </source>
</evidence>
<name>A0A8J2RXL7_9CRUS</name>
<protein>
    <submittedName>
        <fullName evidence="3">Uncharacterized protein</fullName>
    </submittedName>
</protein>